<dbReference type="AlphaFoldDB" id="A0AAV4M9W9"/>
<dbReference type="Proteomes" id="UP001054837">
    <property type="component" value="Unassembled WGS sequence"/>
</dbReference>
<proteinExistence type="predicted"/>
<evidence type="ECO:0000313" key="1">
    <source>
        <dbReference type="EMBL" id="GIX69181.1"/>
    </source>
</evidence>
<reference evidence="1 2" key="1">
    <citation type="submission" date="2021-06" db="EMBL/GenBank/DDBJ databases">
        <title>Caerostris darwini draft genome.</title>
        <authorList>
            <person name="Kono N."/>
            <person name="Arakawa K."/>
        </authorList>
    </citation>
    <scope>NUCLEOTIDE SEQUENCE [LARGE SCALE GENOMIC DNA]</scope>
</reference>
<sequence length="111" mass="13004">MSKFTQNYQRNIARTTSSLTQKIGVQNRSGGTLFFHVVLSQSHDKVTIHWREHNSARYLRTNQRRPAFHQLHYEKKAPLKEGSVEGVIRKEEEERARRVVCSFGITYETLT</sequence>
<comment type="caution">
    <text evidence="1">The sequence shown here is derived from an EMBL/GenBank/DDBJ whole genome shotgun (WGS) entry which is preliminary data.</text>
</comment>
<gene>
    <name evidence="1" type="ORF">CDAR_486401</name>
</gene>
<dbReference type="EMBL" id="BPLQ01000233">
    <property type="protein sequence ID" value="GIX69181.1"/>
    <property type="molecule type" value="Genomic_DNA"/>
</dbReference>
<accession>A0AAV4M9W9</accession>
<keyword evidence="2" id="KW-1185">Reference proteome</keyword>
<name>A0AAV4M9W9_9ARAC</name>
<protein>
    <submittedName>
        <fullName evidence="1">Uncharacterized protein</fullName>
    </submittedName>
</protein>
<evidence type="ECO:0000313" key="2">
    <source>
        <dbReference type="Proteomes" id="UP001054837"/>
    </source>
</evidence>
<organism evidence="1 2">
    <name type="scientific">Caerostris darwini</name>
    <dbReference type="NCBI Taxonomy" id="1538125"/>
    <lineage>
        <taxon>Eukaryota</taxon>
        <taxon>Metazoa</taxon>
        <taxon>Ecdysozoa</taxon>
        <taxon>Arthropoda</taxon>
        <taxon>Chelicerata</taxon>
        <taxon>Arachnida</taxon>
        <taxon>Araneae</taxon>
        <taxon>Araneomorphae</taxon>
        <taxon>Entelegynae</taxon>
        <taxon>Araneoidea</taxon>
        <taxon>Araneidae</taxon>
        <taxon>Caerostris</taxon>
    </lineage>
</organism>